<dbReference type="GO" id="GO:0003700">
    <property type="term" value="F:DNA-binding transcription factor activity"/>
    <property type="evidence" value="ECO:0007669"/>
    <property type="project" value="TreeGrafter"/>
</dbReference>
<dbReference type="GO" id="GO:0000976">
    <property type="term" value="F:transcription cis-regulatory region binding"/>
    <property type="evidence" value="ECO:0007669"/>
    <property type="project" value="TreeGrafter"/>
</dbReference>
<gene>
    <name evidence="4" type="ORF">MUA00_04330</name>
</gene>
<dbReference type="InterPro" id="IPR039536">
    <property type="entry name" value="TetR_C_Proteobacteria"/>
</dbReference>
<dbReference type="PANTHER" id="PTHR30055:SF223">
    <property type="entry name" value="HTH-TYPE TRANSCRIPTIONAL REGULATOR UIDR"/>
    <property type="match status" value="1"/>
</dbReference>
<organism evidence="4 5">
    <name type="scientific">Dryocola boscaweniae</name>
    <dbReference type="NCBI Taxonomy" id="2925397"/>
    <lineage>
        <taxon>Bacteria</taxon>
        <taxon>Pseudomonadati</taxon>
        <taxon>Pseudomonadota</taxon>
        <taxon>Gammaproteobacteria</taxon>
        <taxon>Enterobacterales</taxon>
        <taxon>Enterobacteriaceae</taxon>
        <taxon>Dryocola</taxon>
    </lineage>
</organism>
<evidence type="ECO:0000313" key="4">
    <source>
        <dbReference type="EMBL" id="MCT4701032.1"/>
    </source>
</evidence>
<comment type="caution">
    <text evidence="4">The sequence shown here is derived from an EMBL/GenBank/DDBJ whole genome shotgun (WGS) entry which is preliminary data.</text>
</comment>
<accession>A0A9X3AMB5</accession>
<evidence type="ECO:0000313" key="5">
    <source>
        <dbReference type="Proteomes" id="UP001150641"/>
    </source>
</evidence>
<dbReference type="Gene3D" id="1.10.357.10">
    <property type="entry name" value="Tetracycline Repressor, domain 2"/>
    <property type="match status" value="1"/>
</dbReference>
<keyword evidence="5" id="KW-1185">Reference proteome</keyword>
<proteinExistence type="predicted"/>
<sequence length="222" mass="25620">MSKAENLPTVRRGRPKVVEYEDRRKAIVQGAYSAFLELGFAQTTTAEVARRASVSKRAIYEVFANKKDLFATVIKEYRYLFMDLPRPEGETLSLEETLFRIFRLDISENEALAREAILKLMTRESVFFPELSDYLYESKAIHSREMLMEWLESEHEKGKLTVEDSGICAGMLMDIVFGALIPRKWVSEIEGKPQLDAEGRRHQLEVIKKRIRMVLRGINPTA</sequence>
<dbReference type="EMBL" id="JALHAP010000071">
    <property type="protein sequence ID" value="MCT4701032.1"/>
    <property type="molecule type" value="Genomic_DNA"/>
</dbReference>
<protein>
    <submittedName>
        <fullName evidence="4">TetR/AcrR family transcriptional regulator</fullName>
    </submittedName>
</protein>
<dbReference type="Proteomes" id="UP001150641">
    <property type="component" value="Unassembled WGS sequence"/>
</dbReference>
<name>A0A9X3AMB5_9ENTR</name>
<dbReference type="PROSITE" id="PS50977">
    <property type="entry name" value="HTH_TETR_2"/>
    <property type="match status" value="1"/>
</dbReference>
<feature type="DNA-binding region" description="H-T-H motif" evidence="2">
    <location>
        <begin position="44"/>
        <end position="63"/>
    </location>
</feature>
<dbReference type="InterPro" id="IPR050109">
    <property type="entry name" value="HTH-type_TetR-like_transc_reg"/>
</dbReference>
<evidence type="ECO:0000259" key="3">
    <source>
        <dbReference type="PROSITE" id="PS50977"/>
    </source>
</evidence>
<dbReference type="PRINTS" id="PR00455">
    <property type="entry name" value="HTHTETR"/>
</dbReference>
<dbReference type="InterPro" id="IPR009057">
    <property type="entry name" value="Homeodomain-like_sf"/>
</dbReference>
<evidence type="ECO:0000256" key="2">
    <source>
        <dbReference type="PROSITE-ProRule" id="PRU00335"/>
    </source>
</evidence>
<dbReference type="RefSeq" id="WP_271121765.1">
    <property type="nucleotide sequence ID" value="NZ_JALHAN010000057.1"/>
</dbReference>
<dbReference type="Pfam" id="PF14246">
    <property type="entry name" value="TetR_C_7"/>
    <property type="match status" value="1"/>
</dbReference>
<dbReference type="Pfam" id="PF00440">
    <property type="entry name" value="TetR_N"/>
    <property type="match status" value="1"/>
</dbReference>
<reference evidence="4" key="1">
    <citation type="submission" date="2022-03" db="EMBL/GenBank/DDBJ databases">
        <title>Proposal of a novel genus Dryocolo and two novel species.</title>
        <authorList>
            <person name="Maddock D.W."/>
            <person name="Brady C.L."/>
            <person name="Denman S."/>
            <person name="Arnold D."/>
        </authorList>
    </citation>
    <scope>NUCLEOTIDE SEQUENCE</scope>
    <source>
        <strain evidence="4">H6W4</strain>
    </source>
</reference>
<keyword evidence="1 2" id="KW-0238">DNA-binding</keyword>
<dbReference type="AlphaFoldDB" id="A0A9X3AMB5"/>
<dbReference type="InterPro" id="IPR001647">
    <property type="entry name" value="HTH_TetR"/>
</dbReference>
<dbReference type="PANTHER" id="PTHR30055">
    <property type="entry name" value="HTH-TYPE TRANSCRIPTIONAL REGULATOR RUTR"/>
    <property type="match status" value="1"/>
</dbReference>
<evidence type="ECO:0000256" key="1">
    <source>
        <dbReference type="ARBA" id="ARBA00023125"/>
    </source>
</evidence>
<dbReference type="SUPFAM" id="SSF46689">
    <property type="entry name" value="Homeodomain-like"/>
    <property type="match status" value="1"/>
</dbReference>
<feature type="domain" description="HTH tetR-type" evidence="3">
    <location>
        <begin position="21"/>
        <end position="81"/>
    </location>
</feature>